<dbReference type="InterPro" id="IPR003754">
    <property type="entry name" value="4pyrrol_synth_uPrphyn_synth"/>
</dbReference>
<dbReference type="Gene3D" id="3.30.950.10">
    <property type="entry name" value="Methyltransferase, Cobalt-precorrin-4 Transmethylase, Domain 2"/>
    <property type="match status" value="1"/>
</dbReference>
<dbReference type="GO" id="GO:0019354">
    <property type="term" value="P:siroheme biosynthetic process"/>
    <property type="evidence" value="ECO:0007669"/>
    <property type="project" value="InterPro"/>
</dbReference>
<proteinExistence type="inferred from homology"/>
<protein>
    <recommendedName>
        <fullName evidence="1">uroporphyrinogen-III C-methyltransferase</fullName>
        <ecNumber evidence="1">2.1.1.107</ecNumber>
    </recommendedName>
</protein>
<keyword evidence="2 6" id="KW-0489">Methyltransferase</keyword>
<comment type="caution">
    <text evidence="9">The sequence shown here is derived from an EMBL/GenBank/DDBJ whole genome shotgun (WGS) entry which is preliminary data.</text>
</comment>
<dbReference type="InterPro" id="IPR050161">
    <property type="entry name" value="Siro_Cobalamin_biosynth"/>
</dbReference>
<evidence type="ECO:0000256" key="5">
    <source>
        <dbReference type="ARBA" id="ARBA00023244"/>
    </source>
</evidence>
<dbReference type="FunFam" id="3.40.1010.10:FF:000001">
    <property type="entry name" value="Siroheme synthase"/>
    <property type="match status" value="1"/>
</dbReference>
<reference evidence="9" key="2">
    <citation type="journal article" date="2021" name="PeerJ">
        <title>Extensive microbial diversity within the chicken gut microbiome revealed by metagenomics and culture.</title>
        <authorList>
            <person name="Gilroy R."/>
            <person name="Ravi A."/>
            <person name="Getino M."/>
            <person name="Pursley I."/>
            <person name="Horton D.L."/>
            <person name="Alikhan N.F."/>
            <person name="Baker D."/>
            <person name="Gharbi K."/>
            <person name="Hall N."/>
            <person name="Watson M."/>
            <person name="Adriaenssens E.M."/>
            <person name="Foster-Nyarko E."/>
            <person name="Jarju S."/>
            <person name="Secka A."/>
            <person name="Antonio M."/>
            <person name="Oren A."/>
            <person name="Chaudhuri R.R."/>
            <person name="La Ragione R."/>
            <person name="Hildebrand F."/>
            <person name="Pallen M.J."/>
        </authorList>
    </citation>
    <scope>NUCLEOTIDE SEQUENCE</scope>
    <source>
        <strain evidence="9">ChiHecec3B27-6122</strain>
    </source>
</reference>
<dbReference type="InterPro" id="IPR035996">
    <property type="entry name" value="4pyrrol_Methylase_sf"/>
</dbReference>
<dbReference type="CDD" id="cd06578">
    <property type="entry name" value="HemD"/>
    <property type="match status" value="1"/>
</dbReference>
<evidence type="ECO:0000256" key="1">
    <source>
        <dbReference type="ARBA" id="ARBA00012162"/>
    </source>
</evidence>
<keyword evidence="5" id="KW-0627">Porphyrin biosynthesis</keyword>
<dbReference type="GO" id="GO:0004851">
    <property type="term" value="F:uroporphyrin-III C-methyltransferase activity"/>
    <property type="evidence" value="ECO:0007669"/>
    <property type="project" value="UniProtKB-EC"/>
</dbReference>
<dbReference type="InterPro" id="IPR003043">
    <property type="entry name" value="Uropor_MeTrfase_CS"/>
</dbReference>
<dbReference type="InterPro" id="IPR014777">
    <property type="entry name" value="4pyrrole_Mease_sub1"/>
</dbReference>
<evidence type="ECO:0000256" key="6">
    <source>
        <dbReference type="RuleBase" id="RU003960"/>
    </source>
</evidence>
<dbReference type="Gene3D" id="3.40.1010.10">
    <property type="entry name" value="Cobalt-precorrin-4 Transmethylase, Domain 1"/>
    <property type="match status" value="1"/>
</dbReference>
<evidence type="ECO:0000313" key="9">
    <source>
        <dbReference type="EMBL" id="HIS98186.1"/>
    </source>
</evidence>
<evidence type="ECO:0000256" key="4">
    <source>
        <dbReference type="ARBA" id="ARBA00022691"/>
    </source>
</evidence>
<keyword evidence="4" id="KW-0949">S-adenosyl-L-methionine</keyword>
<dbReference type="Proteomes" id="UP000886876">
    <property type="component" value="Unassembled WGS sequence"/>
</dbReference>
<evidence type="ECO:0000259" key="8">
    <source>
        <dbReference type="Pfam" id="PF02602"/>
    </source>
</evidence>
<dbReference type="Gene3D" id="3.40.50.10090">
    <property type="match status" value="1"/>
</dbReference>
<evidence type="ECO:0000256" key="3">
    <source>
        <dbReference type="ARBA" id="ARBA00022679"/>
    </source>
</evidence>
<evidence type="ECO:0000259" key="7">
    <source>
        <dbReference type="Pfam" id="PF00590"/>
    </source>
</evidence>
<comment type="similarity">
    <text evidence="6">Belongs to the precorrin methyltransferase family.</text>
</comment>
<accession>A0A9D1K9N6</accession>
<evidence type="ECO:0000256" key="2">
    <source>
        <dbReference type="ARBA" id="ARBA00022603"/>
    </source>
</evidence>
<dbReference type="EMBL" id="DVJS01000236">
    <property type="protein sequence ID" value="HIS98186.1"/>
    <property type="molecule type" value="Genomic_DNA"/>
</dbReference>
<dbReference type="GO" id="GO:0004852">
    <property type="term" value="F:uroporphyrinogen-III synthase activity"/>
    <property type="evidence" value="ECO:0007669"/>
    <property type="project" value="InterPro"/>
</dbReference>
<feature type="domain" description="Tetrapyrrole methylase" evidence="7">
    <location>
        <begin position="7"/>
        <end position="217"/>
    </location>
</feature>
<dbReference type="InterPro" id="IPR006366">
    <property type="entry name" value="CobA/CysG_C"/>
</dbReference>
<dbReference type="PANTHER" id="PTHR45790">
    <property type="entry name" value="SIROHEME SYNTHASE-RELATED"/>
    <property type="match status" value="1"/>
</dbReference>
<dbReference type="Pfam" id="PF00590">
    <property type="entry name" value="TP_methylase"/>
    <property type="match status" value="1"/>
</dbReference>
<dbReference type="InterPro" id="IPR000878">
    <property type="entry name" value="4pyrrol_Mease"/>
</dbReference>
<evidence type="ECO:0000313" key="10">
    <source>
        <dbReference type="Proteomes" id="UP000886876"/>
    </source>
</evidence>
<keyword evidence="3 6" id="KW-0808">Transferase</keyword>
<dbReference type="Pfam" id="PF02602">
    <property type="entry name" value="HEM4"/>
    <property type="match status" value="1"/>
</dbReference>
<dbReference type="GO" id="GO:0032259">
    <property type="term" value="P:methylation"/>
    <property type="evidence" value="ECO:0007669"/>
    <property type="project" value="UniProtKB-KW"/>
</dbReference>
<dbReference type="EC" id="2.1.1.107" evidence="1"/>
<dbReference type="InterPro" id="IPR014776">
    <property type="entry name" value="4pyrrole_Mease_sub2"/>
</dbReference>
<dbReference type="AlphaFoldDB" id="A0A9D1K9N6"/>
<name>A0A9D1K9N6_9FIRM</name>
<dbReference type="InterPro" id="IPR036108">
    <property type="entry name" value="4pyrrol_syn_uPrphyn_synt_sf"/>
</dbReference>
<sequence length="478" mass="50002">MNDSYGKVYLTGAGCAGPELLTLRAAQLISGCDCLVYDDLVDEGILSLAPPEAELIRAGKRAGRHSMRQEEINRLLIDCAGRHSRVVRLKGGDPFVFGRGGEEFAALSEAGIYCELVPGVSSAIAIPELAGIPVTHRGLARSFHVVTAHTASDELPEDIDTLARLHGTLVFLMGLGRLGALSARLMEAGMDAGMPAAVVSGGNARKPLCVRGTLADIARKAREAGAEAPAVIVVGDAAALEFRAGTDGPLAGVRVALTGTESFRRRLCERLRPLGAEVLTAARTRLVPLDFGLSTSELHGGRGWLVFTSANGVELALGRLLERGLELRKLSGWGIAAIGPATAQTLRHFGLSADLVPETYTSEALRGALAERTGDGPVLLLRSKLGSPVLRELPGARDIAVYDQRFEASPVSCDYLVLGSAAAARAYFAASPDRDFTAVCPGPVTAGAVPQEVKKLTAQAASADAIVRAIVEAHGQGR</sequence>
<gene>
    <name evidence="9" type="primary">cobA</name>
    <name evidence="9" type="ORF">IAD42_09435</name>
</gene>
<dbReference type="CDD" id="cd11642">
    <property type="entry name" value="SUMT"/>
    <property type="match status" value="1"/>
</dbReference>
<feature type="domain" description="Tetrapyrrole biosynthesis uroporphyrinogen III synthase" evidence="8">
    <location>
        <begin position="268"/>
        <end position="465"/>
    </location>
</feature>
<dbReference type="NCBIfam" id="NF004790">
    <property type="entry name" value="PRK06136.1"/>
    <property type="match status" value="1"/>
</dbReference>
<dbReference type="SUPFAM" id="SSF53790">
    <property type="entry name" value="Tetrapyrrole methylase"/>
    <property type="match status" value="1"/>
</dbReference>
<dbReference type="SUPFAM" id="SSF69618">
    <property type="entry name" value="HemD-like"/>
    <property type="match status" value="1"/>
</dbReference>
<reference evidence="9" key="1">
    <citation type="submission" date="2020-10" db="EMBL/GenBank/DDBJ databases">
        <authorList>
            <person name="Gilroy R."/>
        </authorList>
    </citation>
    <scope>NUCLEOTIDE SEQUENCE</scope>
    <source>
        <strain evidence="9">ChiHecec3B27-6122</strain>
    </source>
</reference>
<dbReference type="PROSITE" id="PS00840">
    <property type="entry name" value="SUMT_2"/>
    <property type="match status" value="1"/>
</dbReference>
<dbReference type="NCBIfam" id="TIGR01469">
    <property type="entry name" value="cobA_cysG_Cterm"/>
    <property type="match status" value="1"/>
</dbReference>
<organism evidence="9 10">
    <name type="scientific">Candidatus Scatomorpha pullistercoris</name>
    <dbReference type="NCBI Taxonomy" id="2840929"/>
    <lineage>
        <taxon>Bacteria</taxon>
        <taxon>Bacillati</taxon>
        <taxon>Bacillota</taxon>
        <taxon>Clostridia</taxon>
        <taxon>Eubacteriales</taxon>
        <taxon>Candidatus Scatomorpha</taxon>
    </lineage>
</organism>
<dbReference type="PANTHER" id="PTHR45790:SF3">
    <property type="entry name" value="S-ADENOSYL-L-METHIONINE-DEPENDENT UROPORPHYRINOGEN III METHYLTRANSFERASE, CHLOROPLASTIC"/>
    <property type="match status" value="1"/>
</dbReference>